<feature type="domain" description="Ig-like" evidence="2">
    <location>
        <begin position="140"/>
        <end position="253"/>
    </location>
</feature>
<proteinExistence type="predicted"/>
<accession>A0A915J0N0</accession>
<evidence type="ECO:0000313" key="4">
    <source>
        <dbReference type="WBParaSite" id="nRc.2.0.1.t19940-RA"/>
    </source>
</evidence>
<name>A0A915J0N0_ROMCU</name>
<dbReference type="AlphaFoldDB" id="A0A915J0N0"/>
<reference evidence="4" key="1">
    <citation type="submission" date="2022-11" db="UniProtKB">
        <authorList>
            <consortium name="WormBaseParasite"/>
        </authorList>
    </citation>
    <scope>IDENTIFICATION</scope>
</reference>
<organism evidence="3 4">
    <name type="scientific">Romanomermis culicivorax</name>
    <name type="common">Nematode worm</name>
    <dbReference type="NCBI Taxonomy" id="13658"/>
    <lineage>
        <taxon>Eukaryota</taxon>
        <taxon>Metazoa</taxon>
        <taxon>Ecdysozoa</taxon>
        <taxon>Nematoda</taxon>
        <taxon>Enoplea</taxon>
        <taxon>Dorylaimia</taxon>
        <taxon>Mermithida</taxon>
        <taxon>Mermithoidea</taxon>
        <taxon>Mermithidae</taxon>
        <taxon>Romanomermis</taxon>
    </lineage>
</organism>
<feature type="compositionally biased region" description="Polar residues" evidence="1">
    <location>
        <begin position="43"/>
        <end position="78"/>
    </location>
</feature>
<evidence type="ECO:0000256" key="1">
    <source>
        <dbReference type="SAM" id="MobiDB-lite"/>
    </source>
</evidence>
<evidence type="ECO:0000313" key="3">
    <source>
        <dbReference type="Proteomes" id="UP000887565"/>
    </source>
</evidence>
<dbReference type="PROSITE" id="PS50835">
    <property type="entry name" value="IG_LIKE"/>
    <property type="match status" value="1"/>
</dbReference>
<dbReference type="Proteomes" id="UP000887565">
    <property type="component" value="Unplaced"/>
</dbReference>
<dbReference type="InterPro" id="IPR007110">
    <property type="entry name" value="Ig-like_dom"/>
</dbReference>
<evidence type="ECO:0000259" key="2">
    <source>
        <dbReference type="PROSITE" id="PS50835"/>
    </source>
</evidence>
<feature type="compositionally biased region" description="Basic and acidic residues" evidence="1">
    <location>
        <begin position="126"/>
        <end position="138"/>
    </location>
</feature>
<dbReference type="WBParaSite" id="nRc.2.0.1.t19940-RA">
    <property type="protein sequence ID" value="nRc.2.0.1.t19940-RA"/>
    <property type="gene ID" value="nRc.2.0.1.g19940"/>
</dbReference>
<keyword evidence="3" id="KW-1185">Reference proteome</keyword>
<feature type="region of interest" description="Disordered" evidence="1">
    <location>
        <begin position="43"/>
        <end position="145"/>
    </location>
</feature>
<sequence length="293" mass="33000">MPDAGLSMNPPLLDIYDCNLPSAAQFGSYASIDDLSVIPSTNKPTTTKSVNNGQAAQPNKANPFNQFPSTTRKPNAGNNKDWPMFSNMNQVKPGQPFQMDSPPKNNNGGQKCGTRVKRQSSSVTKDGTHVRNEPDKNLRPRATLESTGDYHGPVFALYDKSFVEDGEEVILNCPDLNPRYTNVPHDKQIVVWSKGKEAGDKILENGTPNESEFKIKSEFKISEDRRTMTIPKFHERNINYFCSVSYDGKERVNMYQFNQKNEETDSQTDTIKEASGNGHNRQPQFNYDDEEYD</sequence>
<protein>
    <submittedName>
        <fullName evidence="4">Ig-like domain-containing protein</fullName>
    </submittedName>
</protein>
<feature type="region of interest" description="Disordered" evidence="1">
    <location>
        <begin position="258"/>
        <end position="293"/>
    </location>
</feature>